<evidence type="ECO:0008006" key="3">
    <source>
        <dbReference type="Google" id="ProtNLM"/>
    </source>
</evidence>
<dbReference type="VEuPathDB" id="FungiDB:FOZG_15650"/>
<name>A0A2H3SQW1_FUSOX</name>
<accession>A0A2H3SQW1</accession>
<sequence length="147" mass="17117">MSAAQSQPSEGDWLEYKNLIRYEYLFEDRSLKELVTLLRAQGLRTTFLKSWNISKNLDKETWQYIGRKIDKRKKYGKDSDVIHCGRIMKKLKIAKETNRHRETNFVARFKTRQSNPCSDIGSNIRPNSAAISNEPATQHLYSASISF</sequence>
<dbReference type="VEuPathDB" id="FungiDB:FOXG_21091"/>
<reference evidence="2" key="1">
    <citation type="submission" date="2016-09" db="EMBL/GenBank/DDBJ databases">
        <authorList>
            <person name="Guldener U."/>
        </authorList>
    </citation>
    <scope>NUCLEOTIDE SEQUENCE [LARGE SCALE GENOMIC DNA]</scope>
    <source>
        <strain evidence="2">V64-1</strain>
    </source>
</reference>
<organism evidence="1 2">
    <name type="scientific">Fusarium oxysporum</name>
    <name type="common">Fusarium vascular wilt</name>
    <dbReference type="NCBI Taxonomy" id="5507"/>
    <lineage>
        <taxon>Eukaryota</taxon>
        <taxon>Fungi</taxon>
        <taxon>Dikarya</taxon>
        <taxon>Ascomycota</taxon>
        <taxon>Pezizomycotina</taxon>
        <taxon>Sordariomycetes</taxon>
        <taxon>Hypocreomycetidae</taxon>
        <taxon>Hypocreales</taxon>
        <taxon>Nectriaceae</taxon>
        <taxon>Fusarium</taxon>
        <taxon>Fusarium oxysporum species complex</taxon>
    </lineage>
</organism>
<evidence type="ECO:0000313" key="1">
    <source>
        <dbReference type="EMBL" id="SCO78551.1"/>
    </source>
</evidence>
<protein>
    <recommendedName>
        <fullName evidence="3">Clr5 domain-containing protein</fullName>
    </recommendedName>
</protein>
<dbReference type="OrthoDB" id="539213at2759"/>
<dbReference type="VEuPathDB" id="FungiDB:FOC4_g10005809"/>
<dbReference type="AlphaFoldDB" id="A0A2H3SQW1"/>
<dbReference type="EMBL" id="FMJY01000002">
    <property type="protein sequence ID" value="SCO78551.1"/>
    <property type="molecule type" value="Genomic_DNA"/>
</dbReference>
<dbReference type="VEuPathDB" id="FungiDB:FOMG_09776"/>
<gene>
    <name evidence="1" type="ORF">FRV6_02764</name>
</gene>
<evidence type="ECO:0000313" key="2">
    <source>
        <dbReference type="Proteomes" id="UP000219369"/>
    </source>
</evidence>
<dbReference type="Proteomes" id="UP000219369">
    <property type="component" value="Unassembled WGS sequence"/>
</dbReference>
<proteinExistence type="predicted"/>
<dbReference type="VEuPathDB" id="FungiDB:FOC1_g10006561"/>